<evidence type="ECO:0000313" key="11">
    <source>
        <dbReference type="Proteomes" id="UP000184315"/>
    </source>
</evidence>
<keyword evidence="3 6" id="KW-0597">Phosphoprotein</keyword>
<feature type="modified residue" description="4-aspartylphosphate" evidence="6">
    <location>
        <position position="52"/>
    </location>
</feature>
<feature type="coiled-coil region" evidence="7">
    <location>
        <begin position="121"/>
        <end position="155"/>
    </location>
</feature>
<dbReference type="SMART" id="SM00388">
    <property type="entry name" value="HisKA"/>
    <property type="match status" value="1"/>
</dbReference>
<keyword evidence="4" id="KW-0418">Kinase</keyword>
<keyword evidence="4" id="KW-0808">Transferase</keyword>
<dbReference type="PRINTS" id="PR00344">
    <property type="entry name" value="BCTRLSENSOR"/>
</dbReference>
<evidence type="ECO:0000259" key="8">
    <source>
        <dbReference type="PROSITE" id="PS50109"/>
    </source>
</evidence>
<organism evidence="10 11">
    <name type="scientific">Planktothrix tepida PCC 9214</name>
    <dbReference type="NCBI Taxonomy" id="671072"/>
    <lineage>
        <taxon>Bacteria</taxon>
        <taxon>Bacillati</taxon>
        <taxon>Cyanobacteriota</taxon>
        <taxon>Cyanophyceae</taxon>
        <taxon>Oscillatoriophycideae</taxon>
        <taxon>Oscillatoriales</taxon>
        <taxon>Microcoleaceae</taxon>
        <taxon>Planktothrix</taxon>
    </lineage>
</organism>
<keyword evidence="7" id="KW-0175">Coiled coil</keyword>
<dbReference type="SUPFAM" id="SSF47384">
    <property type="entry name" value="Homodimeric domain of signal transducing histidine kinase"/>
    <property type="match status" value="1"/>
</dbReference>
<dbReference type="InterPro" id="IPR036097">
    <property type="entry name" value="HisK_dim/P_sf"/>
</dbReference>
<dbReference type="GO" id="GO:0000155">
    <property type="term" value="F:phosphorelay sensor kinase activity"/>
    <property type="evidence" value="ECO:0007669"/>
    <property type="project" value="InterPro"/>
</dbReference>
<dbReference type="Pfam" id="PF00072">
    <property type="entry name" value="Response_reg"/>
    <property type="match status" value="1"/>
</dbReference>
<dbReference type="STRING" id="671072.PL9214290019"/>
<dbReference type="Gene3D" id="1.10.287.130">
    <property type="match status" value="1"/>
</dbReference>
<dbReference type="InterPro" id="IPR003661">
    <property type="entry name" value="HisK_dim/P_dom"/>
</dbReference>
<accession>A0A1J1LCX7</accession>
<evidence type="ECO:0000256" key="4">
    <source>
        <dbReference type="ARBA" id="ARBA00022777"/>
    </source>
</evidence>
<evidence type="ECO:0000256" key="5">
    <source>
        <dbReference type="ARBA" id="ARBA00023012"/>
    </source>
</evidence>
<dbReference type="EMBL" id="CZDF01000132">
    <property type="protein sequence ID" value="CUR30429.1"/>
    <property type="molecule type" value="Genomic_DNA"/>
</dbReference>
<evidence type="ECO:0000313" key="10">
    <source>
        <dbReference type="EMBL" id="CUR30429.1"/>
    </source>
</evidence>
<dbReference type="Pfam" id="PF02518">
    <property type="entry name" value="HATPase_c"/>
    <property type="match status" value="1"/>
</dbReference>
<evidence type="ECO:0000256" key="2">
    <source>
        <dbReference type="ARBA" id="ARBA00012438"/>
    </source>
</evidence>
<keyword evidence="11" id="KW-1185">Reference proteome</keyword>
<gene>
    <name evidence="10" type="ORF">PL9214290019</name>
</gene>
<dbReference type="Gene3D" id="3.30.565.10">
    <property type="entry name" value="Histidine kinase-like ATPase, C-terminal domain"/>
    <property type="match status" value="1"/>
</dbReference>
<dbReference type="SUPFAM" id="SSF55874">
    <property type="entry name" value="ATPase domain of HSP90 chaperone/DNA topoisomerase II/histidine kinase"/>
    <property type="match status" value="1"/>
</dbReference>
<name>A0A1J1LCX7_9CYAN</name>
<dbReference type="SMART" id="SM00387">
    <property type="entry name" value="HATPase_c"/>
    <property type="match status" value="1"/>
</dbReference>
<dbReference type="SMART" id="SM00448">
    <property type="entry name" value="REC"/>
    <property type="match status" value="1"/>
</dbReference>
<dbReference type="PANTHER" id="PTHR43547">
    <property type="entry name" value="TWO-COMPONENT HISTIDINE KINASE"/>
    <property type="match status" value="1"/>
</dbReference>
<dbReference type="InterPro" id="IPR011006">
    <property type="entry name" value="CheY-like_superfamily"/>
</dbReference>
<sequence length="425" mass="47779">MAQILVADDDITTQLILQHALEEQGHQVYTAEDGEMALGLAQKYHPNLVICDWMMPKVDGLEVCKTLKADPDLSSAFFILLTAKENSIDRITGLDSGADDFISKPIEIDEILARVRSGLRIQNLNQALLKTNQQLSQALSNLQQAQVQLVQHEKMLSLVQFVAGIAHEINNPVTFIRGNLDYVAEYTHNLLEVVHLYQKVYPQPQPEIKTKLKEMEVEYIMDDLPQVLKSMEQGTERISNIIQSLRNFSRLDESEKKLANIHEGIDNTLLILQSRLNQNSKHPIQVIKLYGKIPPIICYPSHLNQVFMNLLNNAIDAIALHQKQHPILEPKIWIKTETCVSSNPHQSLTQAIRIRIHDNGIGIPKEIRPQIVDPFFTTKPVGSGTGLGLSIAYQIVVEKHGGTFKFHSEVGKGTEFIVEIPVLPS</sequence>
<comment type="catalytic activity">
    <reaction evidence="1">
        <text>ATP + protein L-histidine = ADP + protein N-phospho-L-histidine.</text>
        <dbReference type="EC" id="2.7.13.3"/>
    </reaction>
</comment>
<dbReference type="AlphaFoldDB" id="A0A1J1LCX7"/>
<keyword evidence="5" id="KW-0902">Two-component regulatory system</keyword>
<dbReference type="RefSeq" id="WP_072717434.1">
    <property type="nucleotide sequence ID" value="NZ_LN889782.1"/>
</dbReference>
<dbReference type="Gene3D" id="3.40.50.2300">
    <property type="match status" value="1"/>
</dbReference>
<dbReference type="PROSITE" id="PS50109">
    <property type="entry name" value="HIS_KIN"/>
    <property type="match status" value="1"/>
</dbReference>
<proteinExistence type="predicted"/>
<evidence type="ECO:0000256" key="7">
    <source>
        <dbReference type="SAM" id="Coils"/>
    </source>
</evidence>
<dbReference type="Proteomes" id="UP000184315">
    <property type="component" value="Unassembled WGS sequence"/>
</dbReference>
<dbReference type="InterPro" id="IPR003594">
    <property type="entry name" value="HATPase_dom"/>
</dbReference>
<dbReference type="OrthoDB" id="569699at2"/>
<dbReference type="PROSITE" id="PS50110">
    <property type="entry name" value="RESPONSE_REGULATORY"/>
    <property type="match status" value="1"/>
</dbReference>
<feature type="domain" description="Response regulatory" evidence="9">
    <location>
        <begin position="3"/>
        <end position="119"/>
    </location>
</feature>
<dbReference type="SUPFAM" id="SSF52172">
    <property type="entry name" value="CheY-like"/>
    <property type="match status" value="1"/>
</dbReference>
<evidence type="ECO:0000256" key="3">
    <source>
        <dbReference type="ARBA" id="ARBA00022553"/>
    </source>
</evidence>
<reference evidence="11" key="1">
    <citation type="submission" date="2015-10" db="EMBL/GenBank/DDBJ databases">
        <authorList>
            <person name="Regsiter A."/>
            <person name="william w."/>
        </authorList>
    </citation>
    <scope>NUCLEOTIDE SEQUENCE [LARGE SCALE GENOMIC DNA]</scope>
</reference>
<feature type="domain" description="Histidine kinase" evidence="8">
    <location>
        <begin position="164"/>
        <end position="424"/>
    </location>
</feature>
<dbReference type="PANTHER" id="PTHR43547:SF2">
    <property type="entry name" value="HYBRID SIGNAL TRANSDUCTION HISTIDINE KINASE C"/>
    <property type="match status" value="1"/>
</dbReference>
<dbReference type="InterPro" id="IPR005467">
    <property type="entry name" value="His_kinase_dom"/>
</dbReference>
<dbReference type="InterPro" id="IPR001789">
    <property type="entry name" value="Sig_transdc_resp-reg_receiver"/>
</dbReference>
<dbReference type="CDD" id="cd17574">
    <property type="entry name" value="REC_OmpR"/>
    <property type="match status" value="1"/>
</dbReference>
<dbReference type="InterPro" id="IPR004358">
    <property type="entry name" value="Sig_transdc_His_kin-like_C"/>
</dbReference>
<protein>
    <recommendedName>
        <fullName evidence="2">histidine kinase</fullName>
        <ecNumber evidence="2">2.7.13.3</ecNumber>
    </recommendedName>
</protein>
<dbReference type="EC" id="2.7.13.3" evidence="2"/>
<evidence type="ECO:0000256" key="1">
    <source>
        <dbReference type="ARBA" id="ARBA00000085"/>
    </source>
</evidence>
<dbReference type="InterPro" id="IPR036890">
    <property type="entry name" value="HATPase_C_sf"/>
</dbReference>
<evidence type="ECO:0000259" key="9">
    <source>
        <dbReference type="PROSITE" id="PS50110"/>
    </source>
</evidence>
<evidence type="ECO:0000256" key="6">
    <source>
        <dbReference type="PROSITE-ProRule" id="PRU00169"/>
    </source>
</evidence>
<dbReference type="CDD" id="cd00082">
    <property type="entry name" value="HisKA"/>
    <property type="match status" value="1"/>
</dbReference>